<feature type="transmembrane region" description="Helical" evidence="10">
    <location>
        <begin position="79"/>
        <end position="96"/>
    </location>
</feature>
<dbReference type="GO" id="GO:0019706">
    <property type="term" value="F:protein-cysteine S-palmitoyltransferase activity"/>
    <property type="evidence" value="ECO:0007669"/>
    <property type="project" value="UniProtKB-EC"/>
</dbReference>
<comment type="caution">
    <text evidence="12">The sequence shown here is derived from an EMBL/GenBank/DDBJ whole genome shotgun (WGS) entry which is preliminary data.</text>
</comment>
<dbReference type="Proteomes" id="UP000478052">
    <property type="component" value="Unassembled WGS sequence"/>
</dbReference>
<comment type="subcellular location">
    <subcellularLocation>
        <location evidence="1">Endomembrane system</location>
        <topology evidence="1">Multi-pass membrane protein</topology>
    </subcellularLocation>
</comment>
<evidence type="ECO:0000256" key="6">
    <source>
        <dbReference type="ARBA" id="ARBA00023139"/>
    </source>
</evidence>
<feature type="transmembrane region" description="Helical" evidence="10">
    <location>
        <begin position="197"/>
        <end position="221"/>
    </location>
</feature>
<dbReference type="AlphaFoldDB" id="A0A6G0YVD5"/>
<dbReference type="EC" id="2.3.1.225" evidence="10"/>
<evidence type="ECO:0000256" key="1">
    <source>
        <dbReference type="ARBA" id="ARBA00004127"/>
    </source>
</evidence>
<feature type="domain" description="Palmitoyltransferase DHHC" evidence="11">
    <location>
        <begin position="150"/>
        <end position="275"/>
    </location>
</feature>
<proteinExistence type="inferred from homology"/>
<name>A0A6G0YVD5_APHCR</name>
<keyword evidence="2 10" id="KW-0808">Transferase</keyword>
<keyword evidence="4 10" id="KW-1133">Transmembrane helix</keyword>
<reference evidence="12 13" key="1">
    <citation type="submission" date="2019-08" db="EMBL/GenBank/DDBJ databases">
        <title>Whole genome of Aphis craccivora.</title>
        <authorList>
            <person name="Voronova N.V."/>
            <person name="Shulinski R.S."/>
            <person name="Bandarenka Y.V."/>
            <person name="Zhorov D.G."/>
            <person name="Warner D."/>
        </authorList>
    </citation>
    <scope>NUCLEOTIDE SEQUENCE [LARGE SCALE GENOMIC DNA]</scope>
    <source>
        <strain evidence="12">180601</strain>
        <tissue evidence="12">Whole Body</tissue>
    </source>
</reference>
<evidence type="ECO:0000256" key="5">
    <source>
        <dbReference type="ARBA" id="ARBA00023136"/>
    </source>
</evidence>
<feature type="transmembrane region" description="Helical" evidence="10">
    <location>
        <begin position="241"/>
        <end position="265"/>
    </location>
</feature>
<comment type="catalytic activity">
    <reaction evidence="9 10">
        <text>L-cysteinyl-[protein] + hexadecanoyl-CoA = S-hexadecanoyl-L-cysteinyl-[protein] + CoA</text>
        <dbReference type="Rhea" id="RHEA:36683"/>
        <dbReference type="Rhea" id="RHEA-COMP:10131"/>
        <dbReference type="Rhea" id="RHEA-COMP:11032"/>
        <dbReference type="ChEBI" id="CHEBI:29950"/>
        <dbReference type="ChEBI" id="CHEBI:57287"/>
        <dbReference type="ChEBI" id="CHEBI:57379"/>
        <dbReference type="ChEBI" id="CHEBI:74151"/>
        <dbReference type="EC" id="2.3.1.225"/>
    </reaction>
</comment>
<keyword evidence="6" id="KW-0564">Palmitate</keyword>
<evidence type="ECO:0000256" key="10">
    <source>
        <dbReference type="RuleBase" id="RU079119"/>
    </source>
</evidence>
<comment type="similarity">
    <text evidence="10">Belongs to the DHHC palmitoyltransferase family.</text>
</comment>
<keyword evidence="7" id="KW-0449">Lipoprotein</keyword>
<keyword evidence="13" id="KW-1185">Reference proteome</keyword>
<keyword evidence="8 10" id="KW-0012">Acyltransferase</keyword>
<dbReference type="GO" id="GO:0006612">
    <property type="term" value="P:protein targeting to membrane"/>
    <property type="evidence" value="ECO:0007669"/>
    <property type="project" value="TreeGrafter"/>
</dbReference>
<organism evidence="12 13">
    <name type="scientific">Aphis craccivora</name>
    <name type="common">Cowpea aphid</name>
    <dbReference type="NCBI Taxonomy" id="307492"/>
    <lineage>
        <taxon>Eukaryota</taxon>
        <taxon>Metazoa</taxon>
        <taxon>Ecdysozoa</taxon>
        <taxon>Arthropoda</taxon>
        <taxon>Hexapoda</taxon>
        <taxon>Insecta</taxon>
        <taxon>Pterygota</taxon>
        <taxon>Neoptera</taxon>
        <taxon>Paraneoptera</taxon>
        <taxon>Hemiptera</taxon>
        <taxon>Sternorrhyncha</taxon>
        <taxon>Aphidomorpha</taxon>
        <taxon>Aphidoidea</taxon>
        <taxon>Aphididae</taxon>
        <taxon>Aphidini</taxon>
        <taxon>Aphis</taxon>
        <taxon>Aphis</taxon>
    </lineage>
</organism>
<dbReference type="PROSITE" id="PS50216">
    <property type="entry name" value="DHHC"/>
    <property type="match status" value="1"/>
</dbReference>
<dbReference type="PANTHER" id="PTHR22883:SF43">
    <property type="entry name" value="PALMITOYLTRANSFERASE APP"/>
    <property type="match status" value="1"/>
</dbReference>
<dbReference type="InterPro" id="IPR001594">
    <property type="entry name" value="Palmitoyltrfase_DHHC"/>
</dbReference>
<protein>
    <recommendedName>
        <fullName evidence="10">Palmitoyltransferase</fullName>
        <ecNumber evidence="10">2.3.1.225</ecNumber>
    </recommendedName>
</protein>
<evidence type="ECO:0000256" key="7">
    <source>
        <dbReference type="ARBA" id="ARBA00023288"/>
    </source>
</evidence>
<dbReference type="InterPro" id="IPR039859">
    <property type="entry name" value="PFA4/ZDH16/20/ERF2-like"/>
</dbReference>
<evidence type="ECO:0000256" key="9">
    <source>
        <dbReference type="ARBA" id="ARBA00048048"/>
    </source>
</evidence>
<dbReference type="GO" id="GO:0005794">
    <property type="term" value="C:Golgi apparatus"/>
    <property type="evidence" value="ECO:0007669"/>
    <property type="project" value="TreeGrafter"/>
</dbReference>
<evidence type="ECO:0000313" key="13">
    <source>
        <dbReference type="Proteomes" id="UP000478052"/>
    </source>
</evidence>
<gene>
    <name evidence="12" type="ORF">FWK35_00003560</name>
</gene>
<comment type="domain">
    <text evidence="10">The DHHC domain is required for palmitoyltransferase activity.</text>
</comment>
<dbReference type="GO" id="GO:0005783">
    <property type="term" value="C:endoplasmic reticulum"/>
    <property type="evidence" value="ECO:0007669"/>
    <property type="project" value="TreeGrafter"/>
</dbReference>
<evidence type="ECO:0000256" key="8">
    <source>
        <dbReference type="ARBA" id="ARBA00023315"/>
    </source>
</evidence>
<evidence type="ECO:0000256" key="4">
    <source>
        <dbReference type="ARBA" id="ARBA00022989"/>
    </source>
</evidence>
<dbReference type="PANTHER" id="PTHR22883">
    <property type="entry name" value="ZINC FINGER DHHC DOMAIN CONTAINING PROTEIN"/>
    <property type="match status" value="1"/>
</dbReference>
<dbReference type="EMBL" id="VUJU01002246">
    <property type="protein sequence ID" value="KAF0761994.1"/>
    <property type="molecule type" value="Genomic_DNA"/>
</dbReference>
<evidence type="ECO:0000259" key="11">
    <source>
        <dbReference type="Pfam" id="PF01529"/>
    </source>
</evidence>
<evidence type="ECO:0000256" key="3">
    <source>
        <dbReference type="ARBA" id="ARBA00022692"/>
    </source>
</evidence>
<keyword evidence="5 10" id="KW-0472">Membrane</keyword>
<feature type="transmembrane region" description="Helical" evidence="10">
    <location>
        <begin position="48"/>
        <end position="67"/>
    </location>
</feature>
<dbReference type="Pfam" id="PF01529">
    <property type="entry name" value="DHHC"/>
    <property type="match status" value="1"/>
</dbReference>
<keyword evidence="3 10" id="KW-0812">Transmembrane</keyword>
<accession>A0A6G0YVD5</accession>
<evidence type="ECO:0000256" key="2">
    <source>
        <dbReference type="ARBA" id="ARBA00022679"/>
    </source>
</evidence>
<evidence type="ECO:0000313" key="12">
    <source>
        <dbReference type="EMBL" id="KAF0761994.1"/>
    </source>
</evidence>
<dbReference type="OrthoDB" id="4096362at2759"/>
<sequence>MVYDIYAEYHSDSNDPSGMAKVTRKWEMFPGRNRFCCDGRLMMAPHAAVFYINVILIIGTSVLFFVFDCPYLSRRVTPVIPVISGVLFLFVIGSLFKTSFTDPGIIPRATDDEAAYIEKQVYISIPNNGGTPTIRPPPRTKEVVIKGNSIKLKYCVTCKIFRPPRASHCSLCNNCVENFDHHCPWVGNCVGRRNYRFFYMFIVCLSLLIIIVFIGAVLHLFYLSENRLMVDAISESPTSVIVVIITFFSCWSVIGLAGFHTFLAASNQTTNEDIKGSFASRTGRPNSNPYSRGNICANYCYVLCSPRPPSLLDRRGVVLLTESKSLNKSQSRDTVISNKGFEVSDTPVNQNGKANTDEIQLHQYGSSSMLQPDSLDRNQHTFATSMPSIHHSQNNHVHQSHIINGLYQKPPTSHSSIIIASSHSVKFNKSITSLTNTFNDTGIYETIEPGRLDPDLDLDDGSKNISGAPPLSASRLQLLQDTTMIESALDLDSLEDASSVGTGSQVKLVKNKNTL</sequence>